<dbReference type="Proteomes" id="UP000772434">
    <property type="component" value="Unassembled WGS sequence"/>
</dbReference>
<name>A0A9P5Q9V0_9AGAR</name>
<organism evidence="1 2">
    <name type="scientific">Rhodocollybia butyracea</name>
    <dbReference type="NCBI Taxonomy" id="206335"/>
    <lineage>
        <taxon>Eukaryota</taxon>
        <taxon>Fungi</taxon>
        <taxon>Dikarya</taxon>
        <taxon>Basidiomycota</taxon>
        <taxon>Agaricomycotina</taxon>
        <taxon>Agaricomycetes</taxon>
        <taxon>Agaricomycetidae</taxon>
        <taxon>Agaricales</taxon>
        <taxon>Marasmiineae</taxon>
        <taxon>Omphalotaceae</taxon>
        <taxon>Rhodocollybia</taxon>
    </lineage>
</organism>
<dbReference type="Gene3D" id="3.80.10.10">
    <property type="entry name" value="Ribonuclease Inhibitor"/>
    <property type="match status" value="1"/>
</dbReference>
<accession>A0A9P5Q9V0</accession>
<dbReference type="AlphaFoldDB" id="A0A9P5Q9V0"/>
<protein>
    <recommendedName>
        <fullName evidence="3">F-box domain-containing protein</fullName>
    </recommendedName>
</protein>
<proteinExistence type="predicted"/>
<dbReference type="SUPFAM" id="SSF52047">
    <property type="entry name" value="RNI-like"/>
    <property type="match status" value="1"/>
</dbReference>
<evidence type="ECO:0000313" key="2">
    <source>
        <dbReference type="Proteomes" id="UP000772434"/>
    </source>
</evidence>
<dbReference type="InterPro" id="IPR032675">
    <property type="entry name" value="LRR_dom_sf"/>
</dbReference>
<gene>
    <name evidence="1" type="ORF">BDP27DRAFT_1312224</name>
</gene>
<comment type="caution">
    <text evidence="1">The sequence shown here is derived from an EMBL/GenBank/DDBJ whole genome shotgun (WGS) entry which is preliminary data.</text>
</comment>
<keyword evidence="2" id="KW-1185">Reference proteome</keyword>
<dbReference type="EMBL" id="JADNRY010000004">
    <property type="protein sequence ID" value="KAF9077338.1"/>
    <property type="molecule type" value="Genomic_DNA"/>
</dbReference>
<dbReference type="OrthoDB" id="3057283at2759"/>
<sequence length="574" mass="64904">MLCEKCNTSVPDAPPNTSPDFTFSSLQNLLRDQNSLTPSRTSEIRDIIAGLDVDTDRIRWELISLTNKLKRLEIQRAKYKSLLAPVRRMPSEILNLIFTLFACDPDTRNNFRDNDGITLPGYTLMAVCSRWRNISLSCTALWRKLWLNAFLMSNNNEQGLNDLARLAAPLKWCLDHAGETEPLEICFVANMDVQNTPIPDPEFMRILLAQSARWGRLDLGLINLTNLESFPSLAALKNCALTSLKSLNLCIPNEGSEGLTRFDIFRNAPQLTQLTLSILPTVERKEMFPWGQIKTLELAFIDPNYELFSALAFCTHLESLSYVFSDDYNESYSFEIPPQTSETVRSLSLSFGRGHCVPETFTLLMNAACFPALQEMSISYEELLDRDILWPQDKFISFLVRSGCSLTTLEIENIAISNDSLVSLLVNTPELRRFNFYEKPVAEMAEMKKKSKAPTSKHQHITMSFIARLHAYYGDIEDGNSHGLASPIVPKLEHLSLRVLADWFDIDHLFIDVVCSRWSPEPSVVAMTGVQCLKSVKLKVLGRNLNEEVYRPLIQLRKAGLQVDIVCGTDSEDG</sequence>
<reference evidence="1" key="1">
    <citation type="submission" date="2020-11" db="EMBL/GenBank/DDBJ databases">
        <authorList>
            <consortium name="DOE Joint Genome Institute"/>
            <person name="Ahrendt S."/>
            <person name="Riley R."/>
            <person name="Andreopoulos W."/>
            <person name="Labutti K."/>
            <person name="Pangilinan J."/>
            <person name="Ruiz-Duenas F.J."/>
            <person name="Barrasa J.M."/>
            <person name="Sanchez-Garcia M."/>
            <person name="Camarero S."/>
            <person name="Miyauchi S."/>
            <person name="Serrano A."/>
            <person name="Linde D."/>
            <person name="Babiker R."/>
            <person name="Drula E."/>
            <person name="Ayuso-Fernandez I."/>
            <person name="Pacheco R."/>
            <person name="Padilla G."/>
            <person name="Ferreira P."/>
            <person name="Barriuso J."/>
            <person name="Kellner H."/>
            <person name="Castanera R."/>
            <person name="Alfaro M."/>
            <person name="Ramirez L."/>
            <person name="Pisabarro A.G."/>
            <person name="Kuo A."/>
            <person name="Tritt A."/>
            <person name="Lipzen A."/>
            <person name="He G."/>
            <person name="Yan M."/>
            <person name="Ng V."/>
            <person name="Cullen D."/>
            <person name="Martin F."/>
            <person name="Rosso M.-N."/>
            <person name="Henrissat B."/>
            <person name="Hibbett D."/>
            <person name="Martinez A.T."/>
            <person name="Grigoriev I.V."/>
        </authorList>
    </citation>
    <scope>NUCLEOTIDE SEQUENCE</scope>
    <source>
        <strain evidence="1">AH 40177</strain>
    </source>
</reference>
<evidence type="ECO:0000313" key="1">
    <source>
        <dbReference type="EMBL" id="KAF9077338.1"/>
    </source>
</evidence>
<evidence type="ECO:0008006" key="3">
    <source>
        <dbReference type="Google" id="ProtNLM"/>
    </source>
</evidence>